<dbReference type="EMBL" id="CAKLBY020000267">
    <property type="protein sequence ID" value="CAK7941988.1"/>
    <property type="molecule type" value="Genomic_DNA"/>
</dbReference>
<dbReference type="Proteomes" id="UP001162060">
    <property type="component" value="Unassembled WGS sequence"/>
</dbReference>
<sequence>MDEQLLNCVFRFKHKAPSDNQEAATCVALATYVAAFVAELQPTEAYELPCGRVEPLADDRVVPASAFAAHEVQVLKKVGECLVRASPRRGAKSGRGDVWCDPWLPKYGCAVQRTQLNAVTVRIEVVFADGWEQTLHFVPSGECIHSAVATTHHVVHCADLDMELAVKFSVAFDSELRNAQTSKGSKRSAARNELGHQKTPQFIAAVVRRAVTLLTKEANSVGIAPRGGTTDVGLHTGGRARDTCWAIVQAVIKCNLCCGPGLFRKTMVAMKLKLLYAAVTNAKSIFICISVKGGCALVDDLFYMLQVIILGTAELVKGGYKVSMFEKQCASLRSSIDEHVDDMNCRAATRSTLCRVVHGYSS</sequence>
<evidence type="ECO:0000313" key="2">
    <source>
        <dbReference type="Proteomes" id="UP001162060"/>
    </source>
</evidence>
<name>A0AAV1V7K4_9STRA</name>
<accession>A0AAV1V7K4</accession>
<gene>
    <name evidence="1" type="ORF">PM001_LOCUS27138</name>
</gene>
<reference evidence="1" key="1">
    <citation type="submission" date="2024-01" db="EMBL/GenBank/DDBJ databases">
        <authorList>
            <person name="Webb A."/>
        </authorList>
    </citation>
    <scope>NUCLEOTIDE SEQUENCE</scope>
    <source>
        <strain evidence="1">Pm1</strain>
    </source>
</reference>
<evidence type="ECO:0000313" key="1">
    <source>
        <dbReference type="EMBL" id="CAK7941988.1"/>
    </source>
</evidence>
<dbReference type="AlphaFoldDB" id="A0AAV1V7K4"/>
<protein>
    <submittedName>
        <fullName evidence="1">Uncharacterized protein</fullName>
    </submittedName>
</protein>
<comment type="caution">
    <text evidence="1">The sequence shown here is derived from an EMBL/GenBank/DDBJ whole genome shotgun (WGS) entry which is preliminary data.</text>
</comment>
<proteinExistence type="predicted"/>
<organism evidence="1 2">
    <name type="scientific">Peronospora matthiolae</name>
    <dbReference type="NCBI Taxonomy" id="2874970"/>
    <lineage>
        <taxon>Eukaryota</taxon>
        <taxon>Sar</taxon>
        <taxon>Stramenopiles</taxon>
        <taxon>Oomycota</taxon>
        <taxon>Peronosporomycetes</taxon>
        <taxon>Peronosporales</taxon>
        <taxon>Peronosporaceae</taxon>
        <taxon>Peronospora</taxon>
    </lineage>
</organism>